<dbReference type="GO" id="GO:0006269">
    <property type="term" value="P:DNA replication, synthesis of primer"/>
    <property type="evidence" value="ECO:0007669"/>
    <property type="project" value="UniProtKB-KW"/>
</dbReference>
<keyword evidence="10" id="KW-0460">Magnesium</keyword>
<reference evidence="15 16" key="1">
    <citation type="journal article" date="2011" name="J. Bacteriol.">
        <title>Genome sequence of Brevibacillus laterosporus LMG 15441, a pathogen of invertebrates.</title>
        <authorList>
            <person name="Djukic M."/>
            <person name="Poehlein A."/>
            <person name="Thurmer A."/>
            <person name="Daniel R."/>
        </authorList>
    </citation>
    <scope>NUCLEOTIDE SEQUENCE [LARGE SCALE GENOMIC DNA]</scope>
    <source>
        <strain evidence="15 16">LMG 15441</strain>
    </source>
</reference>
<keyword evidence="2" id="KW-0240">DNA-directed RNA polymerase</keyword>
<evidence type="ECO:0000256" key="7">
    <source>
        <dbReference type="ARBA" id="ARBA00022723"/>
    </source>
</evidence>
<evidence type="ECO:0000313" key="15">
    <source>
        <dbReference type="EMBL" id="AIG26119.1"/>
    </source>
</evidence>
<evidence type="ECO:0000256" key="3">
    <source>
        <dbReference type="ARBA" id="ARBA00022515"/>
    </source>
</evidence>
<dbReference type="InterPro" id="IPR002694">
    <property type="entry name" value="Znf_CHC2"/>
</dbReference>
<dbReference type="PANTHER" id="PTHR30313">
    <property type="entry name" value="DNA PRIMASE"/>
    <property type="match status" value="1"/>
</dbReference>
<dbReference type="GO" id="GO:0005737">
    <property type="term" value="C:cytoplasm"/>
    <property type="evidence" value="ECO:0007669"/>
    <property type="project" value="TreeGrafter"/>
</dbReference>
<protein>
    <submittedName>
        <fullName evidence="15">DNA primase</fullName>
        <ecNumber evidence="15">2.7.7.-</ecNumber>
    </submittedName>
</protein>
<dbReference type="EC" id="2.7.7.-" evidence="15"/>
<sequence length="180" mass="20725">MRERLSVEDVKLNVDILDVIQEYVILRKSGRNYVGLCPFHSEKTGSFNVNQQEQFFKCFGCGAGGDVFTFLMKITSEPFAVVLKMLHERQENQKSGIQRVREGSIKKDTKKLPDKELHQISTSLAQTLVVLDKHKTHLMSPSRGLSEKEIEIRGYRSFPDKPWQPFSKMKNRNYEGFPSA</sequence>
<organism evidence="15 16">
    <name type="scientific">Brevibacillus laterosporus LMG 15441</name>
    <dbReference type="NCBI Taxonomy" id="1042163"/>
    <lineage>
        <taxon>Bacteria</taxon>
        <taxon>Bacillati</taxon>
        <taxon>Bacillota</taxon>
        <taxon>Bacilli</taxon>
        <taxon>Bacillales</taxon>
        <taxon>Paenibacillaceae</taxon>
        <taxon>Brevibacillus</taxon>
    </lineage>
</organism>
<proteinExistence type="predicted"/>
<dbReference type="GO" id="GO:1990077">
    <property type="term" value="C:primosome complex"/>
    <property type="evidence" value="ECO:0007669"/>
    <property type="project" value="UniProtKB-KW"/>
</dbReference>
<keyword evidence="7" id="KW-0479">Metal-binding</keyword>
<evidence type="ECO:0000256" key="8">
    <source>
        <dbReference type="ARBA" id="ARBA00022771"/>
    </source>
</evidence>
<evidence type="ECO:0000256" key="1">
    <source>
        <dbReference type="ARBA" id="ARBA00001947"/>
    </source>
</evidence>
<dbReference type="STRING" id="1042163.BRLA_c017960"/>
<evidence type="ECO:0000256" key="2">
    <source>
        <dbReference type="ARBA" id="ARBA00022478"/>
    </source>
</evidence>
<dbReference type="SMART" id="SM00400">
    <property type="entry name" value="ZnF_CHCC"/>
    <property type="match status" value="1"/>
</dbReference>
<gene>
    <name evidence="15" type="ORF">BRLA_c017960</name>
</gene>
<feature type="domain" description="Zinc finger CHC2-type" evidence="14">
    <location>
        <begin position="33"/>
        <end position="87"/>
    </location>
</feature>
<feature type="region of interest" description="Disordered" evidence="13">
    <location>
        <begin position="157"/>
        <end position="180"/>
    </location>
</feature>
<dbReference type="Gene3D" id="3.90.580.10">
    <property type="entry name" value="Zinc finger, CHC2-type domain"/>
    <property type="match status" value="1"/>
</dbReference>
<keyword evidence="12" id="KW-0804">Transcription</keyword>
<evidence type="ECO:0000256" key="13">
    <source>
        <dbReference type="SAM" id="MobiDB-lite"/>
    </source>
</evidence>
<dbReference type="InterPro" id="IPR050219">
    <property type="entry name" value="DnaG_primase"/>
</dbReference>
<dbReference type="eggNOG" id="COG0358">
    <property type="taxonomic scope" value="Bacteria"/>
</dbReference>
<dbReference type="GO" id="GO:0003677">
    <property type="term" value="F:DNA binding"/>
    <property type="evidence" value="ECO:0007669"/>
    <property type="project" value="UniProtKB-KW"/>
</dbReference>
<keyword evidence="11" id="KW-0238">DNA-binding</keyword>
<evidence type="ECO:0000313" key="16">
    <source>
        <dbReference type="Proteomes" id="UP000005850"/>
    </source>
</evidence>
<evidence type="ECO:0000259" key="14">
    <source>
        <dbReference type="SMART" id="SM00400"/>
    </source>
</evidence>
<keyword evidence="5 15" id="KW-0548">Nucleotidyltransferase</keyword>
<keyword evidence="6" id="KW-0235">DNA replication</keyword>
<evidence type="ECO:0000256" key="6">
    <source>
        <dbReference type="ARBA" id="ARBA00022705"/>
    </source>
</evidence>
<dbReference type="GO" id="GO:0003899">
    <property type="term" value="F:DNA-directed RNA polymerase activity"/>
    <property type="evidence" value="ECO:0007669"/>
    <property type="project" value="InterPro"/>
</dbReference>
<keyword evidence="8" id="KW-0863">Zinc-finger</keyword>
<evidence type="ECO:0000256" key="10">
    <source>
        <dbReference type="ARBA" id="ARBA00022842"/>
    </source>
</evidence>
<evidence type="ECO:0000256" key="5">
    <source>
        <dbReference type="ARBA" id="ARBA00022695"/>
    </source>
</evidence>
<keyword evidence="16" id="KW-1185">Reference proteome</keyword>
<dbReference type="GO" id="GO:0000428">
    <property type="term" value="C:DNA-directed RNA polymerase complex"/>
    <property type="evidence" value="ECO:0007669"/>
    <property type="project" value="UniProtKB-KW"/>
</dbReference>
<dbReference type="SUPFAM" id="SSF57783">
    <property type="entry name" value="Zinc beta-ribbon"/>
    <property type="match status" value="1"/>
</dbReference>
<dbReference type="Proteomes" id="UP000005850">
    <property type="component" value="Chromosome"/>
</dbReference>
<dbReference type="Pfam" id="PF01807">
    <property type="entry name" value="Zn_ribbon_DnaG"/>
    <property type="match status" value="1"/>
</dbReference>
<dbReference type="AlphaFoldDB" id="A0A075R2L8"/>
<dbReference type="GO" id="GO:0008270">
    <property type="term" value="F:zinc ion binding"/>
    <property type="evidence" value="ECO:0007669"/>
    <property type="project" value="UniProtKB-KW"/>
</dbReference>
<dbReference type="PANTHER" id="PTHR30313:SF2">
    <property type="entry name" value="DNA PRIMASE"/>
    <property type="match status" value="1"/>
</dbReference>
<evidence type="ECO:0000256" key="4">
    <source>
        <dbReference type="ARBA" id="ARBA00022679"/>
    </source>
</evidence>
<keyword evidence="9" id="KW-0862">Zinc</keyword>
<dbReference type="EMBL" id="CP007806">
    <property type="protein sequence ID" value="AIG26119.1"/>
    <property type="molecule type" value="Genomic_DNA"/>
</dbReference>
<comment type="cofactor">
    <cofactor evidence="1">
        <name>Zn(2+)</name>
        <dbReference type="ChEBI" id="CHEBI:29105"/>
    </cofactor>
</comment>
<evidence type="ECO:0000256" key="9">
    <source>
        <dbReference type="ARBA" id="ARBA00022833"/>
    </source>
</evidence>
<dbReference type="HOGENOM" id="CLU_1493487_0_0_9"/>
<dbReference type="KEGG" id="blr:BRLA_c017960"/>
<evidence type="ECO:0000256" key="11">
    <source>
        <dbReference type="ARBA" id="ARBA00023125"/>
    </source>
</evidence>
<keyword evidence="3" id="KW-0639">Primosome</keyword>
<evidence type="ECO:0000256" key="12">
    <source>
        <dbReference type="ARBA" id="ARBA00023163"/>
    </source>
</evidence>
<dbReference type="FunFam" id="3.90.580.10:FF:000001">
    <property type="entry name" value="DNA primase"/>
    <property type="match status" value="1"/>
</dbReference>
<name>A0A075R2L8_BRELA</name>
<accession>A0A075R2L8</accession>
<keyword evidence="4 15" id="KW-0808">Transferase</keyword>
<dbReference type="InterPro" id="IPR036977">
    <property type="entry name" value="DNA_primase_Znf_CHC2"/>
</dbReference>